<organism evidence="1 2">
    <name type="scientific">Anaerobaca lacustris</name>
    <dbReference type="NCBI Taxonomy" id="3044600"/>
    <lineage>
        <taxon>Bacteria</taxon>
        <taxon>Pseudomonadati</taxon>
        <taxon>Planctomycetota</taxon>
        <taxon>Phycisphaerae</taxon>
        <taxon>Sedimentisphaerales</taxon>
        <taxon>Anaerobacaceae</taxon>
        <taxon>Anaerobaca</taxon>
    </lineage>
</organism>
<dbReference type="EMBL" id="JASCXX010000009">
    <property type="protein sequence ID" value="MDI6449249.1"/>
    <property type="molecule type" value="Genomic_DNA"/>
</dbReference>
<dbReference type="AlphaFoldDB" id="A0AAW6TYD0"/>
<evidence type="ECO:0000313" key="1">
    <source>
        <dbReference type="EMBL" id="MDI6449249.1"/>
    </source>
</evidence>
<gene>
    <name evidence="1" type="ORF">QJ522_09365</name>
</gene>
<keyword evidence="2" id="KW-1185">Reference proteome</keyword>
<name>A0AAW6TYD0_9BACT</name>
<dbReference type="RefSeq" id="WP_349244655.1">
    <property type="nucleotide sequence ID" value="NZ_JASCXX010000009.1"/>
</dbReference>
<evidence type="ECO:0000313" key="2">
    <source>
        <dbReference type="Proteomes" id="UP001431776"/>
    </source>
</evidence>
<sequence length="61" mass="6842">MTTKDMAIKTIQELPDSATWEDIEERVRFLSGIDKGLADIKAGRVVAHEDVKESLKKWLAG</sequence>
<dbReference type="Proteomes" id="UP001431776">
    <property type="component" value="Unassembled WGS sequence"/>
</dbReference>
<accession>A0AAW6TYD0</accession>
<evidence type="ECO:0008006" key="3">
    <source>
        <dbReference type="Google" id="ProtNLM"/>
    </source>
</evidence>
<proteinExistence type="predicted"/>
<reference evidence="1" key="1">
    <citation type="submission" date="2023-05" db="EMBL/GenBank/DDBJ databases">
        <title>Anaerotaeda fermentans gen. nov., sp. nov., a novel anaerobic planctomycete of the new family within the order Sedimentisphaerales isolated from Taman Peninsula, Russia.</title>
        <authorList>
            <person name="Khomyakova M.A."/>
            <person name="Merkel A.Y."/>
            <person name="Slobodkin A.I."/>
        </authorList>
    </citation>
    <scope>NUCLEOTIDE SEQUENCE</scope>
    <source>
        <strain evidence="1">M17dextr</strain>
    </source>
</reference>
<comment type="caution">
    <text evidence="1">The sequence shown here is derived from an EMBL/GenBank/DDBJ whole genome shotgun (WGS) entry which is preliminary data.</text>
</comment>
<protein>
    <recommendedName>
        <fullName evidence="3">Antitoxin</fullName>
    </recommendedName>
</protein>